<dbReference type="InterPro" id="IPR055259">
    <property type="entry name" value="YkvP/CgeB_Glyco_trans-like"/>
</dbReference>
<dbReference type="RefSeq" id="WP_227709600.1">
    <property type="nucleotide sequence ID" value="NZ_JAJEQW010000002.1"/>
</dbReference>
<sequence>MNILVYRWNSYNYIDIIATFQSMEHQVDVIEQELESYDEDESFAARLHGILQQKNYDFVFTENYFAVISGVCQQMGIKYVSWSCDSPLLSMYHKNVFLDCNYFFLFDKTNYLEFKGMGVKHIWHLPLAVDTNRLDELFAQDTMDKMQLAETDSGNASKHSVRDFAGGISFVGNLYEKNSYDELEKRFPEYLRGYFDAVMEAQLNISGGNIIEPMLTADILERVSEYFELKKSKDSFSDLGLVFATTVLGFKTASLQRQRALLALAAKFPVNLYTNTGGDTLLRVKNCGSVDYWSEMPKVFRYSKINLNFTIPNIKSGLPLRIFDVLGAGGFLLTNYQAELPDYFEIGKDLACFESEAELVEKCSYYLTHEEERQQIAKNGYEKVKNCCSYRKRLKFMLEKIGEE</sequence>
<gene>
    <name evidence="2" type="ORF">LKD47_02710</name>
</gene>
<evidence type="ECO:0000313" key="3">
    <source>
        <dbReference type="Proteomes" id="UP001198893"/>
    </source>
</evidence>
<feature type="domain" description="Spore protein YkvP/CgeB glycosyl transferase-like" evidence="1">
    <location>
        <begin position="267"/>
        <end position="398"/>
    </location>
</feature>
<accession>A0AAW4WHD3</accession>
<dbReference type="AlphaFoldDB" id="A0AAW4WHD3"/>
<name>A0AAW4WHD3_9FIRM</name>
<evidence type="ECO:0000313" key="2">
    <source>
        <dbReference type="EMBL" id="MCC2241217.1"/>
    </source>
</evidence>
<dbReference type="Gene3D" id="3.40.50.2000">
    <property type="entry name" value="Glycogen Phosphorylase B"/>
    <property type="match status" value="1"/>
</dbReference>
<reference evidence="2" key="1">
    <citation type="submission" date="2021-10" db="EMBL/GenBank/DDBJ databases">
        <title>Anaerobic single-cell dispensing facilitates the cultivation of human gut bacteria.</title>
        <authorList>
            <person name="Afrizal A."/>
        </authorList>
    </citation>
    <scope>NUCLEOTIDE SEQUENCE</scope>
    <source>
        <strain evidence="2">CLA-AA-H204</strain>
    </source>
</reference>
<evidence type="ECO:0000259" key="1">
    <source>
        <dbReference type="Pfam" id="PF13524"/>
    </source>
</evidence>
<dbReference type="EMBL" id="JAJEQW010000002">
    <property type="protein sequence ID" value="MCC2241217.1"/>
    <property type="molecule type" value="Genomic_DNA"/>
</dbReference>
<comment type="caution">
    <text evidence="2">The sequence shown here is derived from an EMBL/GenBank/DDBJ whole genome shotgun (WGS) entry which is preliminary data.</text>
</comment>
<protein>
    <submittedName>
        <fullName evidence="2">DUF3880 domain-containing protein</fullName>
    </submittedName>
</protein>
<dbReference type="Proteomes" id="UP001198893">
    <property type="component" value="Unassembled WGS sequence"/>
</dbReference>
<dbReference type="Pfam" id="PF13524">
    <property type="entry name" value="Glyco_trans_1_2"/>
    <property type="match status" value="1"/>
</dbReference>
<proteinExistence type="predicted"/>
<organism evidence="2 3">
    <name type="scientific">Roseburia amylophila</name>
    <dbReference type="NCBI Taxonomy" id="2981794"/>
    <lineage>
        <taxon>Bacteria</taxon>
        <taxon>Bacillati</taxon>
        <taxon>Bacillota</taxon>
        <taxon>Clostridia</taxon>
        <taxon>Lachnospirales</taxon>
        <taxon>Lachnospiraceae</taxon>
        <taxon>Roseburia</taxon>
    </lineage>
</organism>